<keyword evidence="3" id="KW-0547">Nucleotide-binding</keyword>
<gene>
    <name evidence="9" type="ORF">MUN53_16030</name>
</gene>
<accession>A0ABT0C5C5</accession>
<proteinExistence type="predicted"/>
<evidence type="ECO:0000256" key="2">
    <source>
        <dbReference type="ARBA" id="ARBA00022695"/>
    </source>
</evidence>
<keyword evidence="10" id="KW-1185">Reference proteome</keyword>
<dbReference type="PROSITE" id="PS51459">
    <property type="entry name" value="FIDO"/>
    <property type="match status" value="1"/>
</dbReference>
<evidence type="ECO:0000256" key="6">
    <source>
        <dbReference type="ARBA" id="ARBA00047939"/>
    </source>
</evidence>
<protein>
    <recommendedName>
        <fullName evidence="5">protein adenylyltransferase</fullName>
        <ecNumber evidence="5">2.7.7.108</ecNumber>
    </recommendedName>
</protein>
<dbReference type="CDD" id="cd11586">
    <property type="entry name" value="VbhA_like"/>
    <property type="match status" value="1"/>
</dbReference>
<evidence type="ECO:0000256" key="7">
    <source>
        <dbReference type="ARBA" id="ARBA00048696"/>
    </source>
</evidence>
<dbReference type="SUPFAM" id="SSF140931">
    <property type="entry name" value="Fic-like"/>
    <property type="match status" value="1"/>
</dbReference>
<feature type="domain" description="Fido" evidence="8">
    <location>
        <begin position="101"/>
        <end position="254"/>
    </location>
</feature>
<dbReference type="InterPro" id="IPR033788">
    <property type="entry name" value="VbhA-like"/>
</dbReference>
<dbReference type="Pfam" id="PF02661">
    <property type="entry name" value="Fic"/>
    <property type="match status" value="1"/>
</dbReference>
<keyword evidence="4" id="KW-0067">ATP-binding</keyword>
<dbReference type="EMBL" id="JAKZMM010000056">
    <property type="protein sequence ID" value="MCJ2382098.1"/>
    <property type="molecule type" value="Genomic_DNA"/>
</dbReference>
<evidence type="ECO:0000313" key="10">
    <source>
        <dbReference type="Proteomes" id="UP001165444"/>
    </source>
</evidence>
<dbReference type="RefSeq" id="WP_243326455.1">
    <property type="nucleotide sequence ID" value="NZ_JAKZMM010000056.1"/>
</dbReference>
<keyword evidence="1" id="KW-0808">Transferase</keyword>
<dbReference type="Gene3D" id="1.10.3290.10">
    <property type="entry name" value="Fido-like domain"/>
    <property type="match status" value="1"/>
</dbReference>
<dbReference type="InterPro" id="IPR003812">
    <property type="entry name" value="Fido"/>
</dbReference>
<dbReference type="InterPro" id="IPR036597">
    <property type="entry name" value="Fido-like_dom_sf"/>
</dbReference>
<dbReference type="PANTHER" id="PTHR39560:SF1">
    <property type="entry name" value="PROTEIN ADENYLYLTRANSFERASE FIC-RELATED"/>
    <property type="match status" value="1"/>
</dbReference>
<evidence type="ECO:0000256" key="5">
    <source>
        <dbReference type="ARBA" id="ARBA00034531"/>
    </source>
</evidence>
<comment type="catalytic activity">
    <reaction evidence="7">
        <text>L-tyrosyl-[protein] + ATP = O-(5'-adenylyl)-L-tyrosyl-[protein] + diphosphate</text>
        <dbReference type="Rhea" id="RHEA:54288"/>
        <dbReference type="Rhea" id="RHEA-COMP:10136"/>
        <dbReference type="Rhea" id="RHEA-COMP:13846"/>
        <dbReference type="ChEBI" id="CHEBI:30616"/>
        <dbReference type="ChEBI" id="CHEBI:33019"/>
        <dbReference type="ChEBI" id="CHEBI:46858"/>
        <dbReference type="ChEBI" id="CHEBI:83624"/>
        <dbReference type="EC" id="2.7.7.108"/>
    </reaction>
</comment>
<dbReference type="EC" id="2.7.7.108" evidence="5"/>
<dbReference type="Proteomes" id="UP001165444">
    <property type="component" value="Unassembled WGS sequence"/>
</dbReference>
<keyword evidence="2" id="KW-0548">Nucleotidyltransferase</keyword>
<reference evidence="9 10" key="1">
    <citation type="submission" date="2022-03" db="EMBL/GenBank/DDBJ databases">
        <title>Parabacteroides sp. nov. isolated from swine feces.</title>
        <authorList>
            <person name="Bak J.E."/>
        </authorList>
    </citation>
    <scope>NUCLEOTIDE SEQUENCE [LARGE SCALE GENOMIC DNA]</scope>
    <source>
        <strain evidence="9 10">AGMB00274</strain>
    </source>
</reference>
<sequence>MKQQDFEAYIRQIEPSAQESANAWKTAIGLQAVDGLKPSSYLLETARRNIEGDITIEEVRELLDTYYRSKTVRTVQDENTEEADKVSANIKKILSSKTLAFNVNGFISMHRRIFEGVFKHAGEIRKYDITKKEWVLKGDTVHYLNWEDIHAAIDYDIRQEQEFSYKGLSDKEKIKHISRFVSGLWQIHPFREGNTRTTAVFTIQYLRSIGYEVNNDLFADHSWYFRNALVRANYKSSALGIDYDYSFLEKFFQNLLLGEHYDLKNRYLIINAPDNWNIENDTQELQNDTQDDTQGLQNDTQEYVIPGKKELDGWIEKQIRKDPKISTGQLARMSQRSVITIKRHISRLGHIKFVGSGFSGHWEISEE</sequence>
<evidence type="ECO:0000313" key="9">
    <source>
        <dbReference type="EMBL" id="MCJ2382098.1"/>
    </source>
</evidence>
<comment type="caution">
    <text evidence="9">The sequence shown here is derived from an EMBL/GenBank/DDBJ whole genome shotgun (WGS) entry which is preliminary data.</text>
</comment>
<evidence type="ECO:0000256" key="3">
    <source>
        <dbReference type="ARBA" id="ARBA00022741"/>
    </source>
</evidence>
<evidence type="ECO:0000256" key="1">
    <source>
        <dbReference type="ARBA" id="ARBA00022679"/>
    </source>
</evidence>
<evidence type="ECO:0000256" key="4">
    <source>
        <dbReference type="ARBA" id="ARBA00022840"/>
    </source>
</evidence>
<name>A0ABT0C5C5_9BACT</name>
<evidence type="ECO:0000259" key="8">
    <source>
        <dbReference type="PROSITE" id="PS51459"/>
    </source>
</evidence>
<dbReference type="PANTHER" id="PTHR39560">
    <property type="entry name" value="PROTEIN ADENYLYLTRANSFERASE FIC-RELATED"/>
    <property type="match status" value="1"/>
</dbReference>
<organism evidence="9 10">
    <name type="scientific">Parabacteroides faecalis</name>
    <dbReference type="NCBI Taxonomy" id="2924040"/>
    <lineage>
        <taxon>Bacteria</taxon>
        <taxon>Pseudomonadati</taxon>
        <taxon>Bacteroidota</taxon>
        <taxon>Bacteroidia</taxon>
        <taxon>Bacteroidales</taxon>
        <taxon>Tannerellaceae</taxon>
        <taxon>Parabacteroides</taxon>
    </lineage>
</organism>
<comment type="catalytic activity">
    <reaction evidence="6">
        <text>L-threonyl-[protein] + ATP = 3-O-(5'-adenylyl)-L-threonyl-[protein] + diphosphate</text>
        <dbReference type="Rhea" id="RHEA:54292"/>
        <dbReference type="Rhea" id="RHEA-COMP:11060"/>
        <dbReference type="Rhea" id="RHEA-COMP:13847"/>
        <dbReference type="ChEBI" id="CHEBI:30013"/>
        <dbReference type="ChEBI" id="CHEBI:30616"/>
        <dbReference type="ChEBI" id="CHEBI:33019"/>
        <dbReference type="ChEBI" id="CHEBI:138113"/>
        <dbReference type="EC" id="2.7.7.108"/>
    </reaction>
</comment>